<gene>
    <name evidence="1" type="ORF">LCGC14_1770600</name>
</gene>
<reference evidence="1" key="1">
    <citation type="journal article" date="2015" name="Nature">
        <title>Complex archaea that bridge the gap between prokaryotes and eukaryotes.</title>
        <authorList>
            <person name="Spang A."/>
            <person name="Saw J.H."/>
            <person name="Jorgensen S.L."/>
            <person name="Zaremba-Niedzwiedzka K."/>
            <person name="Martijn J."/>
            <person name="Lind A.E."/>
            <person name="van Eijk R."/>
            <person name="Schleper C."/>
            <person name="Guy L."/>
            <person name="Ettema T.J."/>
        </authorList>
    </citation>
    <scope>NUCLEOTIDE SEQUENCE</scope>
</reference>
<organism evidence="1">
    <name type="scientific">marine sediment metagenome</name>
    <dbReference type="NCBI Taxonomy" id="412755"/>
    <lineage>
        <taxon>unclassified sequences</taxon>
        <taxon>metagenomes</taxon>
        <taxon>ecological metagenomes</taxon>
    </lineage>
</organism>
<dbReference type="Pfam" id="PF07505">
    <property type="entry name" value="DUF5131"/>
    <property type="match status" value="1"/>
</dbReference>
<feature type="non-terminal residue" evidence="1">
    <location>
        <position position="160"/>
    </location>
</feature>
<evidence type="ECO:0000313" key="1">
    <source>
        <dbReference type="EMBL" id="KKM03822.1"/>
    </source>
</evidence>
<sequence>MNKQKKDAGIEWTHVPGYGGYTSNPIQGCTHKCEWIMPDKTHAICYAKRIAESVAKSAYPNGFESLQFNPDELDAIRRAKKPAAIFIDSMSDLVGEGVPTEWIEAVIETMRDCPQHIFQILTKNAPRLLQFEWPSNAWVGISSPPDFMFGKRLYPDQQTR</sequence>
<dbReference type="EMBL" id="LAZR01016594">
    <property type="protein sequence ID" value="KKM03822.1"/>
    <property type="molecule type" value="Genomic_DNA"/>
</dbReference>
<proteinExistence type="predicted"/>
<comment type="caution">
    <text evidence="1">The sequence shown here is derived from an EMBL/GenBank/DDBJ whole genome shotgun (WGS) entry which is preliminary data.</text>
</comment>
<dbReference type="AlphaFoldDB" id="A0A0F9HKZ0"/>
<accession>A0A0F9HKZ0</accession>
<dbReference type="InterPro" id="IPR011101">
    <property type="entry name" value="DUF5131"/>
</dbReference>
<name>A0A0F9HKZ0_9ZZZZ</name>
<protein>
    <submittedName>
        <fullName evidence="1">Uncharacterized protein</fullName>
    </submittedName>
</protein>